<proteinExistence type="predicted"/>
<gene>
    <name evidence="1" type="ORF">AVEN_140047_1</name>
</gene>
<keyword evidence="2" id="KW-1185">Reference proteome</keyword>
<comment type="caution">
    <text evidence="1">The sequence shown here is derived from an EMBL/GenBank/DDBJ whole genome shotgun (WGS) entry which is preliminary data.</text>
</comment>
<evidence type="ECO:0000313" key="1">
    <source>
        <dbReference type="EMBL" id="GBN13670.1"/>
    </source>
</evidence>
<dbReference type="EMBL" id="BGPR01005816">
    <property type="protein sequence ID" value="GBN13670.1"/>
    <property type="molecule type" value="Genomic_DNA"/>
</dbReference>
<evidence type="ECO:0000313" key="2">
    <source>
        <dbReference type="Proteomes" id="UP000499080"/>
    </source>
</evidence>
<dbReference type="Proteomes" id="UP000499080">
    <property type="component" value="Unassembled WGS sequence"/>
</dbReference>
<dbReference type="AlphaFoldDB" id="A0A4Y2LHM7"/>
<organism evidence="1 2">
    <name type="scientific">Araneus ventricosus</name>
    <name type="common">Orbweaver spider</name>
    <name type="synonym">Epeira ventricosa</name>
    <dbReference type="NCBI Taxonomy" id="182803"/>
    <lineage>
        <taxon>Eukaryota</taxon>
        <taxon>Metazoa</taxon>
        <taxon>Ecdysozoa</taxon>
        <taxon>Arthropoda</taxon>
        <taxon>Chelicerata</taxon>
        <taxon>Arachnida</taxon>
        <taxon>Araneae</taxon>
        <taxon>Araneomorphae</taxon>
        <taxon>Entelegynae</taxon>
        <taxon>Araneoidea</taxon>
        <taxon>Araneidae</taxon>
        <taxon>Araneus</taxon>
    </lineage>
</organism>
<reference evidence="1 2" key="1">
    <citation type="journal article" date="2019" name="Sci. Rep.">
        <title>Orb-weaving spider Araneus ventricosus genome elucidates the spidroin gene catalogue.</title>
        <authorList>
            <person name="Kono N."/>
            <person name="Nakamura H."/>
            <person name="Ohtoshi R."/>
            <person name="Moran D.A.P."/>
            <person name="Shinohara A."/>
            <person name="Yoshida Y."/>
            <person name="Fujiwara M."/>
            <person name="Mori M."/>
            <person name="Tomita M."/>
            <person name="Arakawa K."/>
        </authorList>
    </citation>
    <scope>NUCLEOTIDE SEQUENCE [LARGE SCALE GENOMIC DNA]</scope>
</reference>
<protein>
    <submittedName>
        <fullName evidence="1">Uncharacterized protein</fullName>
    </submittedName>
</protein>
<sequence length="106" mass="11778">MLKLVQKEIVFVDLLFPACPAVNFRATDCVDLIDWNFKGIMRPRWPNGRVSALGWKAPCSKPYFTKDPSFIGPVGRQNKNGGQNVLRCCGAAVWRWGAISGVVLVI</sequence>
<name>A0A4Y2LHM7_ARAVE</name>
<accession>A0A4Y2LHM7</accession>